<dbReference type="GO" id="GO:0016787">
    <property type="term" value="F:hydrolase activity"/>
    <property type="evidence" value="ECO:0007669"/>
    <property type="project" value="UniProtKB-KW"/>
</dbReference>
<dbReference type="SUPFAM" id="SSF53756">
    <property type="entry name" value="UDP-Glycosyltransferase/glycogen phosphorylase"/>
    <property type="match status" value="1"/>
</dbReference>
<dbReference type="InterPro" id="IPR007152">
    <property type="entry name" value="DUF354"/>
</dbReference>
<organism evidence="3 4">
    <name type="scientific">Mobilisporobacter senegalensis</name>
    <dbReference type="NCBI Taxonomy" id="1329262"/>
    <lineage>
        <taxon>Bacteria</taxon>
        <taxon>Bacillati</taxon>
        <taxon>Bacillota</taxon>
        <taxon>Clostridia</taxon>
        <taxon>Lachnospirales</taxon>
        <taxon>Lachnospiraceae</taxon>
        <taxon>Mobilisporobacter</taxon>
    </lineage>
</organism>
<accession>A0A3N1Y1Y3</accession>
<evidence type="ECO:0000313" key="3">
    <source>
        <dbReference type="EMBL" id="ROR31532.1"/>
    </source>
</evidence>
<protein>
    <submittedName>
        <fullName evidence="3">UDP-2,4-diacetamido-2,4, 6-trideoxy-beta-L-altropyranose hydrolase</fullName>
    </submittedName>
</protein>
<dbReference type="OrthoDB" id="9805604at2"/>
<evidence type="ECO:0000313" key="4">
    <source>
        <dbReference type="Proteomes" id="UP000273083"/>
    </source>
</evidence>
<gene>
    <name evidence="3" type="ORF">EDD66_101149</name>
</gene>
<dbReference type="Pfam" id="PF04007">
    <property type="entry name" value="DUF354"/>
    <property type="match status" value="1"/>
</dbReference>
<dbReference type="PANTHER" id="PTHR21015:SF22">
    <property type="entry name" value="GLYCOSYLTRANSFERASE"/>
    <property type="match status" value="1"/>
</dbReference>
<dbReference type="RefSeq" id="WP_123607630.1">
    <property type="nucleotide sequence ID" value="NZ_RJVG01000001.1"/>
</dbReference>
<dbReference type="Gene3D" id="3.40.50.2000">
    <property type="entry name" value="Glycogen Phosphorylase B"/>
    <property type="match status" value="1"/>
</dbReference>
<dbReference type="InterPro" id="IPR020023">
    <property type="entry name" value="PseG"/>
</dbReference>
<sequence>MIYFRVDGNEQIATGHVMRCISIAQAIVENGEDCTFIISDDYPKKLIQSKGFPTLNINSKWNDLELEIERLIELIREKEIKKLIVDSYFVTKKYLKEIGRHVRIIYIDDLNLFTYPVDMIINYANYYPKFNYESLYNLKNIKLLLGCEYVPLRKEFSQLERENEINNPARTVLITTGGSDTYNIASRLLIEIIEQKKYENINFHVVSGVFNQHLSQLQMLEKTYNNIFLHYNVEKMSELMMKCDIAVSAGGTTLYELCACGVSTICFAIADNQINGVEDFGHNNIMIYAGDVSKNINIVIQNILKGIALLYQNDQLREIYSKRMTNLVDGCGASRIAYEILRF</sequence>
<dbReference type="PANTHER" id="PTHR21015">
    <property type="entry name" value="UDP-N-ACETYLGLUCOSAMINE--N-ACETYLMURAMYL-(PENTAPEPTIDE) PYROPHOSPHORYL-UNDECAPRENOL N-ACETYLGLUCOSAMINE TRANSFERASE 1"/>
    <property type="match status" value="1"/>
</dbReference>
<keyword evidence="3" id="KW-0378">Hydrolase</keyword>
<reference evidence="3 4" key="1">
    <citation type="submission" date="2018-11" db="EMBL/GenBank/DDBJ databases">
        <title>Genomic Encyclopedia of Type Strains, Phase IV (KMG-IV): sequencing the most valuable type-strain genomes for metagenomic binning, comparative biology and taxonomic classification.</title>
        <authorList>
            <person name="Goeker M."/>
        </authorList>
    </citation>
    <scope>NUCLEOTIDE SEQUENCE [LARGE SCALE GENOMIC DNA]</scope>
    <source>
        <strain evidence="3 4">DSM 26537</strain>
    </source>
</reference>
<feature type="binding site" evidence="2">
    <location>
        <position position="153"/>
    </location>
    <ligand>
        <name>substrate</name>
    </ligand>
</feature>
<feature type="active site" description="Proton acceptor" evidence="1">
    <location>
        <position position="16"/>
    </location>
</feature>
<dbReference type="Proteomes" id="UP000273083">
    <property type="component" value="Unassembled WGS sequence"/>
</dbReference>
<keyword evidence="4" id="KW-1185">Reference proteome</keyword>
<dbReference type="EMBL" id="RJVG01000001">
    <property type="protein sequence ID" value="ROR31532.1"/>
    <property type="molecule type" value="Genomic_DNA"/>
</dbReference>
<feature type="binding site" evidence="2">
    <location>
        <position position="256"/>
    </location>
    <ligand>
        <name>substrate</name>
    </ligand>
</feature>
<proteinExistence type="predicted"/>
<dbReference type="AlphaFoldDB" id="A0A3N1Y1Y3"/>
<name>A0A3N1Y1Y3_9FIRM</name>
<comment type="caution">
    <text evidence="3">The sequence shown here is derived from an EMBL/GenBank/DDBJ whole genome shotgun (WGS) entry which is preliminary data.</text>
</comment>
<dbReference type="NCBIfam" id="TIGR03590">
    <property type="entry name" value="PseG"/>
    <property type="match status" value="1"/>
</dbReference>
<dbReference type="Gene3D" id="3.40.50.11190">
    <property type="match status" value="1"/>
</dbReference>
<evidence type="ECO:0000256" key="2">
    <source>
        <dbReference type="PIRSR" id="PIRSR620023-2"/>
    </source>
</evidence>
<dbReference type="GO" id="GO:0016757">
    <property type="term" value="F:glycosyltransferase activity"/>
    <property type="evidence" value="ECO:0007669"/>
    <property type="project" value="TreeGrafter"/>
</dbReference>
<evidence type="ECO:0000256" key="1">
    <source>
        <dbReference type="PIRSR" id="PIRSR620023-1"/>
    </source>
</evidence>